<keyword evidence="1" id="KW-0732">Signal</keyword>
<dbReference type="InterPro" id="IPR014710">
    <property type="entry name" value="RmlC-like_jellyroll"/>
</dbReference>
<name>A0A0L0EQG7_9GAMM</name>
<evidence type="ECO:0000259" key="2">
    <source>
        <dbReference type="Pfam" id="PF07883"/>
    </source>
</evidence>
<dbReference type="Proteomes" id="UP000036850">
    <property type="component" value="Unassembled WGS sequence"/>
</dbReference>
<dbReference type="AlphaFoldDB" id="A0A0L0EQG7"/>
<dbReference type="PATRIC" id="fig|43658.6.peg.1709"/>
<dbReference type="PANTHER" id="PTHR36156">
    <property type="entry name" value="SLR2101 PROTEIN"/>
    <property type="match status" value="1"/>
</dbReference>
<dbReference type="PANTHER" id="PTHR36156:SF2">
    <property type="entry name" value="CUPIN TYPE-2 DOMAIN-CONTAINING PROTEIN"/>
    <property type="match status" value="1"/>
</dbReference>
<evidence type="ECO:0000313" key="3">
    <source>
        <dbReference type="EMBL" id="KNC66615.1"/>
    </source>
</evidence>
<protein>
    <submittedName>
        <fullName evidence="3">Cupin</fullName>
    </submittedName>
</protein>
<gene>
    <name evidence="3" type="ORF">AC626_15895</name>
</gene>
<feature type="chain" id="PRO_5005538256" evidence="1">
    <location>
        <begin position="25"/>
        <end position="143"/>
    </location>
</feature>
<dbReference type="InterPro" id="IPR047142">
    <property type="entry name" value="OryJ/VirC-like"/>
</dbReference>
<dbReference type="InterPro" id="IPR013096">
    <property type="entry name" value="Cupin_2"/>
</dbReference>
<feature type="domain" description="Cupin type-2" evidence="2">
    <location>
        <begin position="61"/>
        <end position="129"/>
    </location>
</feature>
<proteinExistence type="predicted"/>
<dbReference type="InterPro" id="IPR011051">
    <property type="entry name" value="RmlC_Cupin_sf"/>
</dbReference>
<sequence length="143" mass="15760">MNSTVFSLSALWLVSITSISTAQAHSTEQIKVETLTKQQYSWNGSVLPAYPKGQPEVQIMRFTIPSGQTLPVHKHPYINAGLLLKGELEVETQSGEMIHIKAGDTLVEVVDTWHWGKSVGKEAAQIVVFYAGVKDQPVTLKQD</sequence>
<organism evidence="3 4">
    <name type="scientific">Pseudoalteromonas rubra</name>
    <dbReference type="NCBI Taxonomy" id="43658"/>
    <lineage>
        <taxon>Bacteria</taxon>
        <taxon>Pseudomonadati</taxon>
        <taxon>Pseudomonadota</taxon>
        <taxon>Gammaproteobacteria</taxon>
        <taxon>Alteromonadales</taxon>
        <taxon>Pseudoalteromonadaceae</taxon>
        <taxon>Pseudoalteromonas</taxon>
    </lineage>
</organism>
<accession>A0A0L0EQG7</accession>
<comment type="caution">
    <text evidence="3">The sequence shown here is derived from an EMBL/GenBank/DDBJ whole genome shotgun (WGS) entry which is preliminary data.</text>
</comment>
<feature type="signal peptide" evidence="1">
    <location>
        <begin position="1"/>
        <end position="24"/>
    </location>
</feature>
<reference evidence="4" key="1">
    <citation type="submission" date="2015-07" db="EMBL/GenBank/DDBJ databases">
        <title>Draft genome sequence of a Pseudoalteromonas rubra strain, OCN096, isolated from Kaneohe Bay, Oahu, Hawaii.</title>
        <authorList>
            <person name="Beurmann S."/>
            <person name="Ushijima B."/>
            <person name="Belcaid M."/>
            <person name="Callahan S.M."/>
            <person name="Aeby G.S."/>
        </authorList>
    </citation>
    <scope>NUCLEOTIDE SEQUENCE [LARGE SCALE GENOMIC DNA]</scope>
    <source>
        <strain evidence="4">OCN096</strain>
    </source>
</reference>
<evidence type="ECO:0000256" key="1">
    <source>
        <dbReference type="SAM" id="SignalP"/>
    </source>
</evidence>
<dbReference type="CDD" id="cd02236">
    <property type="entry name" value="cupin_CV2614-like"/>
    <property type="match status" value="1"/>
</dbReference>
<dbReference type="OrthoDB" id="287220at2"/>
<dbReference type="Gene3D" id="2.60.120.10">
    <property type="entry name" value="Jelly Rolls"/>
    <property type="match status" value="1"/>
</dbReference>
<dbReference type="Pfam" id="PF07883">
    <property type="entry name" value="Cupin_2"/>
    <property type="match status" value="1"/>
</dbReference>
<dbReference type="EMBL" id="LFZX01000133">
    <property type="protein sequence ID" value="KNC66615.1"/>
    <property type="molecule type" value="Genomic_DNA"/>
</dbReference>
<evidence type="ECO:0000313" key="4">
    <source>
        <dbReference type="Proteomes" id="UP000036850"/>
    </source>
</evidence>
<dbReference type="SUPFAM" id="SSF51182">
    <property type="entry name" value="RmlC-like cupins"/>
    <property type="match status" value="1"/>
</dbReference>